<organism evidence="2 3">
    <name type="scientific">Acrocarpospora macrocephala</name>
    <dbReference type="NCBI Taxonomy" id="150177"/>
    <lineage>
        <taxon>Bacteria</taxon>
        <taxon>Bacillati</taxon>
        <taxon>Actinomycetota</taxon>
        <taxon>Actinomycetes</taxon>
        <taxon>Streptosporangiales</taxon>
        <taxon>Streptosporangiaceae</taxon>
        <taxon>Acrocarpospora</taxon>
    </lineage>
</organism>
<gene>
    <name evidence="2" type="ORF">Amac_106520</name>
</gene>
<reference evidence="2 3" key="1">
    <citation type="submission" date="2019-10" db="EMBL/GenBank/DDBJ databases">
        <title>Whole genome shotgun sequence of Acrocarpospora macrocephala NBRC 16266.</title>
        <authorList>
            <person name="Ichikawa N."/>
            <person name="Kimura A."/>
            <person name="Kitahashi Y."/>
            <person name="Komaki H."/>
            <person name="Oguchi A."/>
        </authorList>
    </citation>
    <scope>NUCLEOTIDE SEQUENCE [LARGE SCALE GENOMIC DNA]</scope>
    <source>
        <strain evidence="2 3">NBRC 16266</strain>
    </source>
</reference>
<evidence type="ECO:0000313" key="3">
    <source>
        <dbReference type="Proteomes" id="UP000331127"/>
    </source>
</evidence>
<dbReference type="EMBL" id="BLAE01000137">
    <property type="protein sequence ID" value="GES17054.1"/>
    <property type="molecule type" value="Genomic_DNA"/>
</dbReference>
<dbReference type="AlphaFoldDB" id="A0A5M3X7H3"/>
<proteinExistence type="predicted"/>
<comment type="caution">
    <text evidence="2">The sequence shown here is derived from an EMBL/GenBank/DDBJ whole genome shotgun (WGS) entry which is preliminary data.</text>
</comment>
<accession>A0A5M3X7H3</accession>
<protein>
    <submittedName>
        <fullName evidence="2">Uncharacterized protein</fullName>
    </submittedName>
</protein>
<dbReference type="Proteomes" id="UP000331127">
    <property type="component" value="Unassembled WGS sequence"/>
</dbReference>
<feature type="region of interest" description="Disordered" evidence="1">
    <location>
        <begin position="1"/>
        <end position="21"/>
    </location>
</feature>
<keyword evidence="3" id="KW-1185">Reference proteome</keyword>
<evidence type="ECO:0000313" key="2">
    <source>
        <dbReference type="EMBL" id="GES17054.1"/>
    </source>
</evidence>
<evidence type="ECO:0000256" key="1">
    <source>
        <dbReference type="SAM" id="MobiDB-lite"/>
    </source>
</evidence>
<name>A0A5M3X7H3_9ACTN</name>
<sequence>MRRLRDRRATPAERGPGFHRLAGGAIDPGLRRLLHALRLCQAAAIPLGDLVATRAQNTARTVLTGAPVFVDVIVIDRAGHRRPIHSHWASNGRIP</sequence>